<keyword evidence="2" id="KW-1185">Reference proteome</keyword>
<sequence>MRIHLQPRSGLLAPTIAQQLRELNLQGFRDAVISCQVTGEATPDWLLRVDLTPNEVMLREWGRWGDVPAISRLLNQALAQQEVQVSAILKESTLHLFCTAPTAPDRQVVTATLKEILESLTPQGIFAATLYGHVRASATPVWVDWLDMPAKQNPALVPLHPNVSRTGRSRCPHLFTHPPTQPRLRPTIADGGNTNPSCSQRRPVTPDERRPRLSGSERCGVAGGQVFTTA</sequence>
<protein>
    <submittedName>
        <fullName evidence="1">Uncharacterized protein</fullName>
    </submittedName>
</protein>
<evidence type="ECO:0000313" key="1">
    <source>
        <dbReference type="EMBL" id="XPM64818.1"/>
    </source>
</evidence>
<accession>A0ACD5GVC7</accession>
<evidence type="ECO:0000313" key="2">
    <source>
        <dbReference type="Proteomes" id="UP000095472"/>
    </source>
</evidence>
<dbReference type="EMBL" id="CP182909">
    <property type="protein sequence ID" value="XPM64818.1"/>
    <property type="molecule type" value="Genomic_DNA"/>
</dbReference>
<dbReference type="Proteomes" id="UP000095472">
    <property type="component" value="Chromosome"/>
</dbReference>
<organism evidence="1 2">
    <name type="scientific">Desertifilum tharense IPPAS B-1220</name>
    <dbReference type="NCBI Taxonomy" id="1781255"/>
    <lineage>
        <taxon>Bacteria</taxon>
        <taxon>Bacillati</taxon>
        <taxon>Cyanobacteriota</taxon>
        <taxon>Cyanophyceae</taxon>
        <taxon>Desertifilales</taxon>
        <taxon>Desertifilaceae</taxon>
        <taxon>Desertifilum</taxon>
    </lineage>
</organism>
<proteinExistence type="predicted"/>
<name>A0ACD5GVC7_9CYAN</name>
<gene>
    <name evidence="1" type="ORF">BH720_002365</name>
</gene>
<reference evidence="1 2" key="1">
    <citation type="journal article" date="2016" name="Genome Announc.">
        <title>Draft Genome Sequence of the Thermotolerant Cyanobacterium Desertifilum sp. IPPAS B-1220.</title>
        <authorList>
            <person name="Mironov K.S."/>
            <person name="Sinetova M.A."/>
            <person name="Bolatkhan K."/>
            <person name="Zayadan B.K."/>
            <person name="Ustinova V.V."/>
            <person name="Kupriyanova E.V."/>
            <person name="Skrypnik A.N."/>
            <person name="Gogoleva N.E."/>
            <person name="Gogolev Y.V."/>
            <person name="Los D.A."/>
        </authorList>
    </citation>
    <scope>NUCLEOTIDE SEQUENCE [LARGE SCALE GENOMIC DNA]</scope>
    <source>
        <strain evidence="1 2">IPPAS B-1220</strain>
    </source>
</reference>